<dbReference type="PIRSF" id="PIRSF029826">
    <property type="entry name" value="UCP029826_pph"/>
    <property type="match status" value="1"/>
</dbReference>
<dbReference type="EMBL" id="JAATHJ010000014">
    <property type="protein sequence ID" value="NJP37985.1"/>
    <property type="molecule type" value="Genomic_DNA"/>
</dbReference>
<dbReference type="PANTHER" id="PTHR46523:SF1">
    <property type="entry name" value="DCTP PYROPHOSPHATASE 1"/>
    <property type="match status" value="1"/>
</dbReference>
<dbReference type="CDD" id="cd11537">
    <property type="entry name" value="NTP-PPase_RS21-C6_like"/>
    <property type="match status" value="1"/>
</dbReference>
<dbReference type="RefSeq" id="WP_168007012.1">
    <property type="nucleotide sequence ID" value="NZ_JAATHJ010000014.1"/>
</dbReference>
<proteinExistence type="predicted"/>
<dbReference type="InterPro" id="IPR025984">
    <property type="entry name" value="DCTPP"/>
</dbReference>
<dbReference type="GO" id="GO:0047429">
    <property type="term" value="F:nucleoside triphosphate diphosphatase activity"/>
    <property type="evidence" value="ECO:0007669"/>
    <property type="project" value="InterPro"/>
</dbReference>
<dbReference type="InterPro" id="IPR052555">
    <property type="entry name" value="dCTP_Pyrophosphatase"/>
</dbReference>
<dbReference type="Proteomes" id="UP000752012">
    <property type="component" value="Unassembled WGS sequence"/>
</dbReference>
<evidence type="ECO:0000313" key="1">
    <source>
        <dbReference type="EMBL" id="NJP37985.1"/>
    </source>
</evidence>
<dbReference type="AlphaFoldDB" id="A0A969PPH1"/>
<gene>
    <name evidence="1" type="ORF">HCN83_10370</name>
</gene>
<dbReference type="GO" id="GO:0009143">
    <property type="term" value="P:nucleoside triphosphate catabolic process"/>
    <property type="evidence" value="ECO:0007669"/>
    <property type="project" value="InterPro"/>
</dbReference>
<sequence>MNDWQQLINQINDFRDARGWRQYHNPKDLAVSLSIEAAELLEDFQWLSSEDAVTKNIDNIRDEIADVMIYALMMCDELELDVQEIIEEKIKKNGKKYPEQS</sequence>
<accession>A0A969PPH1</accession>
<name>A0A969PPH1_9BACI</name>
<reference evidence="1 2" key="1">
    <citation type="submission" date="2020-03" db="EMBL/GenBank/DDBJ databases">
        <title>Assessment of the enzymatic potential of alkaline-tolerant lipase obtained from Bacillus luteus H11 (technogenic soil) for the bioremediation of saline soils contaminated with petroleum substances.</title>
        <authorList>
            <person name="Kalwasinska A."/>
        </authorList>
    </citation>
    <scope>NUCLEOTIDE SEQUENCE [LARGE SCALE GENOMIC DNA]</scope>
    <source>
        <strain evidence="1 2">H11</strain>
    </source>
</reference>
<dbReference type="Gene3D" id="1.10.287.1080">
    <property type="entry name" value="MazG-like"/>
    <property type="match status" value="1"/>
</dbReference>
<dbReference type="Pfam" id="PF12643">
    <property type="entry name" value="MazG-like"/>
    <property type="match status" value="1"/>
</dbReference>
<organism evidence="1 2">
    <name type="scientific">Alkalicoccus luteus</name>
    <dbReference type="NCBI Taxonomy" id="1237094"/>
    <lineage>
        <taxon>Bacteria</taxon>
        <taxon>Bacillati</taxon>
        <taxon>Bacillota</taxon>
        <taxon>Bacilli</taxon>
        <taxon>Bacillales</taxon>
        <taxon>Bacillaceae</taxon>
        <taxon>Alkalicoccus</taxon>
    </lineage>
</organism>
<keyword evidence="2" id="KW-1185">Reference proteome</keyword>
<evidence type="ECO:0000313" key="2">
    <source>
        <dbReference type="Proteomes" id="UP000752012"/>
    </source>
</evidence>
<dbReference type="PANTHER" id="PTHR46523">
    <property type="entry name" value="DCTP PYROPHOSPHATASE 1"/>
    <property type="match status" value="1"/>
</dbReference>
<dbReference type="SUPFAM" id="SSF101386">
    <property type="entry name" value="all-alpha NTP pyrophosphatases"/>
    <property type="match status" value="1"/>
</dbReference>
<protein>
    <submittedName>
        <fullName evidence="1">Nucleotide pyrophosphohydrolase</fullName>
    </submittedName>
</protein>
<comment type="caution">
    <text evidence="1">The sequence shown here is derived from an EMBL/GenBank/DDBJ whole genome shotgun (WGS) entry which is preliminary data.</text>
</comment>